<protein>
    <submittedName>
        <fullName evidence="2">Nucleotidyltransferase</fullName>
    </submittedName>
</protein>
<evidence type="ECO:0000313" key="3">
    <source>
        <dbReference type="Proteomes" id="UP000612893"/>
    </source>
</evidence>
<sequence>MTDEERMRRHEDVLVRTVDVLEQAGIPYALMGGLAAASVGRERVTKDVDIFLTPEQAEAALEALGRAGFRTERTDPVWLFKAFWGESLVDLIFESSGGILFDEEMRAHLREVTVLGREVEALAAEDILLIKALANKEHRPRHWYDALAIVSGGRLDWAYLLKRGRDHAPRLLSLLLYAISEGVYVPPEPLRELFEEAMRQVPAGSETEREHHLAARVREALATNPEIAEPDISVVVANHQLVVRGEVATAARKAAIEELLRSMSPGSEVRSELEVAVE</sequence>
<dbReference type="SMART" id="SM00749">
    <property type="entry name" value="BON"/>
    <property type="match status" value="1"/>
</dbReference>
<dbReference type="EMBL" id="JAEKNR010000247">
    <property type="protein sequence ID" value="MBJ7601497.1"/>
    <property type="molecule type" value="Genomic_DNA"/>
</dbReference>
<reference evidence="2" key="1">
    <citation type="submission" date="2020-10" db="EMBL/GenBank/DDBJ databases">
        <title>Ca. Dormibacterota MAGs.</title>
        <authorList>
            <person name="Montgomery K."/>
        </authorList>
    </citation>
    <scope>NUCLEOTIDE SEQUENCE [LARGE SCALE GENOMIC DNA]</scope>
    <source>
        <strain evidence="2">SC8812_S17_10</strain>
    </source>
</reference>
<dbReference type="RefSeq" id="WP_338205751.1">
    <property type="nucleotide sequence ID" value="NZ_JAEKNR010000247.1"/>
</dbReference>
<evidence type="ECO:0000313" key="2">
    <source>
        <dbReference type="EMBL" id="MBJ7601497.1"/>
    </source>
</evidence>
<organism evidence="2 3">
    <name type="scientific">Candidatus Nephthysia bennettiae</name>
    <dbReference type="NCBI Taxonomy" id="3127016"/>
    <lineage>
        <taxon>Bacteria</taxon>
        <taxon>Bacillati</taxon>
        <taxon>Candidatus Dormiibacterota</taxon>
        <taxon>Candidatus Dormibacteria</taxon>
        <taxon>Candidatus Dormibacterales</taxon>
        <taxon>Candidatus Dormibacteraceae</taxon>
        <taxon>Candidatus Nephthysia</taxon>
    </lineage>
</organism>
<dbReference type="SUPFAM" id="SSF81301">
    <property type="entry name" value="Nucleotidyltransferase"/>
    <property type="match status" value="1"/>
</dbReference>
<dbReference type="Pfam" id="PF04972">
    <property type="entry name" value="BON"/>
    <property type="match status" value="1"/>
</dbReference>
<dbReference type="Gene3D" id="3.30.460.40">
    <property type="match status" value="1"/>
</dbReference>
<feature type="domain" description="BON" evidence="1">
    <location>
        <begin position="209"/>
        <end position="277"/>
    </location>
</feature>
<dbReference type="PROSITE" id="PS50914">
    <property type="entry name" value="BON"/>
    <property type="match status" value="1"/>
</dbReference>
<name>A0A934K6U3_9BACT</name>
<dbReference type="Pfam" id="PF09970">
    <property type="entry name" value="DUF2204"/>
    <property type="match status" value="1"/>
</dbReference>
<keyword evidence="3" id="KW-1185">Reference proteome</keyword>
<dbReference type="InterPro" id="IPR043519">
    <property type="entry name" value="NT_sf"/>
</dbReference>
<evidence type="ECO:0000259" key="1">
    <source>
        <dbReference type="PROSITE" id="PS50914"/>
    </source>
</evidence>
<accession>A0A934K6U3</accession>
<dbReference type="InterPro" id="IPR018700">
    <property type="entry name" value="DUF2204"/>
</dbReference>
<proteinExistence type="predicted"/>
<dbReference type="InterPro" id="IPR007055">
    <property type="entry name" value="BON_dom"/>
</dbReference>
<gene>
    <name evidence="2" type="ORF">JF922_25905</name>
</gene>
<dbReference type="InterPro" id="IPR014004">
    <property type="entry name" value="Transpt-assoc_nodulatn_dom_bac"/>
</dbReference>
<dbReference type="Proteomes" id="UP000612893">
    <property type="component" value="Unassembled WGS sequence"/>
</dbReference>
<dbReference type="AlphaFoldDB" id="A0A934K6U3"/>
<comment type="caution">
    <text evidence="2">The sequence shown here is derived from an EMBL/GenBank/DDBJ whole genome shotgun (WGS) entry which is preliminary data.</text>
</comment>